<evidence type="ECO:0000313" key="3">
    <source>
        <dbReference type="Proteomes" id="UP001190700"/>
    </source>
</evidence>
<dbReference type="AlphaFoldDB" id="A0AAE0G3I9"/>
<evidence type="ECO:0000313" key="2">
    <source>
        <dbReference type="EMBL" id="KAK3270929.1"/>
    </source>
</evidence>
<accession>A0AAE0G3I9</accession>
<dbReference type="Proteomes" id="UP001190700">
    <property type="component" value="Unassembled WGS sequence"/>
</dbReference>
<protein>
    <recommendedName>
        <fullName evidence="4">HAT C-terminal dimerisation domain-containing protein</fullName>
    </recommendedName>
</protein>
<dbReference type="InterPro" id="IPR012337">
    <property type="entry name" value="RNaseH-like_sf"/>
</dbReference>
<sequence>MGHQRQGLLDQFPLGFSCCGEEFLDNENVTGEHKSAEFMAELIVKYVKIVKPVTLVRKGATRMGSAYDMLQRNVKLQPAFERVVTHPEYNKRCGISQRRAGLSADQVAAEIDSAREAFQNEIGEAAEELRLSSAERQKQDVLLKELIRGEGLWELTNEVVDLLAPLISFLKDLDSHQAMMGEVYRRCERFTDCEKGVEGIEGHFAKYKEEGFTSLIPSFEERERLQQIGIVRWNYLYSPLHSFAYCLNPRLHFIDHFADPEVRRDFAACALKFCEGDEDWAAEMEVEYTECSEKEGAWSNRAIWMQAKRQGENKHQGHLFWKMHGDKANSLREPGVKSLTMTTTAGGAERSWSAHDIVFTKRRSRMNPSTLASWIVVFTNLRLLEGVDASKGKKRTKHSVSYENEVYPSWEEQAEED</sequence>
<proteinExistence type="predicted"/>
<organism evidence="2 3">
    <name type="scientific">Cymbomonas tetramitiformis</name>
    <dbReference type="NCBI Taxonomy" id="36881"/>
    <lineage>
        <taxon>Eukaryota</taxon>
        <taxon>Viridiplantae</taxon>
        <taxon>Chlorophyta</taxon>
        <taxon>Pyramimonadophyceae</taxon>
        <taxon>Pyramimonadales</taxon>
        <taxon>Pyramimonadaceae</taxon>
        <taxon>Cymbomonas</taxon>
    </lineage>
</organism>
<reference evidence="2 3" key="1">
    <citation type="journal article" date="2015" name="Genome Biol. Evol.">
        <title>Comparative Genomics of a Bacterivorous Green Alga Reveals Evolutionary Causalities and Consequences of Phago-Mixotrophic Mode of Nutrition.</title>
        <authorList>
            <person name="Burns J.A."/>
            <person name="Paasch A."/>
            <person name="Narechania A."/>
            <person name="Kim E."/>
        </authorList>
    </citation>
    <scope>NUCLEOTIDE SEQUENCE [LARGE SCALE GENOMIC DNA]</scope>
    <source>
        <strain evidence="2 3">PLY_AMNH</strain>
    </source>
</reference>
<evidence type="ECO:0000256" key="1">
    <source>
        <dbReference type="SAM" id="MobiDB-lite"/>
    </source>
</evidence>
<keyword evidence="3" id="KW-1185">Reference proteome</keyword>
<evidence type="ECO:0008006" key="4">
    <source>
        <dbReference type="Google" id="ProtNLM"/>
    </source>
</evidence>
<gene>
    <name evidence="2" type="ORF">CYMTET_20697</name>
</gene>
<dbReference type="SUPFAM" id="SSF53098">
    <property type="entry name" value="Ribonuclease H-like"/>
    <property type="match status" value="1"/>
</dbReference>
<name>A0AAE0G3I9_9CHLO</name>
<comment type="caution">
    <text evidence="2">The sequence shown here is derived from an EMBL/GenBank/DDBJ whole genome shotgun (WGS) entry which is preliminary data.</text>
</comment>
<feature type="region of interest" description="Disordered" evidence="1">
    <location>
        <begin position="393"/>
        <end position="417"/>
    </location>
</feature>
<dbReference type="EMBL" id="LGRX02010126">
    <property type="protein sequence ID" value="KAK3270929.1"/>
    <property type="molecule type" value="Genomic_DNA"/>
</dbReference>